<accession>A0A494VR43</accession>
<dbReference type="PROSITE" id="PS51257">
    <property type="entry name" value="PROKAR_LIPOPROTEIN"/>
    <property type="match status" value="1"/>
</dbReference>
<dbReference type="EMBL" id="CP032869">
    <property type="protein sequence ID" value="AYL96919.1"/>
    <property type="molecule type" value="Genomic_DNA"/>
</dbReference>
<sequence length="131" mass="14786">MKKLLPIICVAAVLFSCKKDKLPYNDLQGKWREARYEKIVVTTDGKTIISGDTSTYVVLNFQSKYSGVSDGGDGPFGYSLKTLKFHYSAIDNRSWNIGLPHPDTLTLTEINNDLEPGMRSRTDITYFSRIK</sequence>
<protein>
    <submittedName>
        <fullName evidence="1">Uncharacterized protein</fullName>
    </submittedName>
</protein>
<dbReference type="Proteomes" id="UP000270046">
    <property type="component" value="Chromosome"/>
</dbReference>
<evidence type="ECO:0000313" key="2">
    <source>
        <dbReference type="Proteomes" id="UP000270046"/>
    </source>
</evidence>
<dbReference type="RefSeq" id="WP_119410506.1">
    <property type="nucleotide sequence ID" value="NZ_CP032869.1"/>
</dbReference>
<gene>
    <name evidence="1" type="ORF">HYN43_017110</name>
</gene>
<proteinExistence type="predicted"/>
<organism evidence="1 2">
    <name type="scientific">Mucilaginibacter celer</name>
    <dbReference type="NCBI Taxonomy" id="2305508"/>
    <lineage>
        <taxon>Bacteria</taxon>
        <taxon>Pseudomonadati</taxon>
        <taxon>Bacteroidota</taxon>
        <taxon>Sphingobacteriia</taxon>
        <taxon>Sphingobacteriales</taxon>
        <taxon>Sphingobacteriaceae</taxon>
        <taxon>Mucilaginibacter</taxon>
    </lineage>
</organism>
<dbReference type="KEGG" id="muh:HYN43_017110"/>
<reference evidence="1 2" key="1">
    <citation type="submission" date="2018-10" db="EMBL/GenBank/DDBJ databases">
        <title>Genome sequencing of Mucilaginibacter sp. HYN0043.</title>
        <authorList>
            <person name="Kim M."/>
            <person name="Yi H."/>
        </authorList>
    </citation>
    <scope>NUCLEOTIDE SEQUENCE [LARGE SCALE GENOMIC DNA]</scope>
    <source>
        <strain evidence="1 2">HYN0043</strain>
    </source>
</reference>
<name>A0A494VR43_9SPHI</name>
<evidence type="ECO:0000313" key="1">
    <source>
        <dbReference type="EMBL" id="AYL96919.1"/>
    </source>
</evidence>
<dbReference type="OrthoDB" id="1082056at2"/>
<dbReference type="AlphaFoldDB" id="A0A494VR43"/>
<keyword evidence="2" id="KW-1185">Reference proteome</keyword>